<feature type="transmembrane region" description="Helical" evidence="2">
    <location>
        <begin position="312"/>
        <end position="334"/>
    </location>
</feature>
<feature type="transmembrane region" description="Helical" evidence="2">
    <location>
        <begin position="157"/>
        <end position="175"/>
    </location>
</feature>
<keyword evidence="2" id="KW-0472">Membrane</keyword>
<feature type="region of interest" description="Disordered" evidence="1">
    <location>
        <begin position="367"/>
        <end position="387"/>
    </location>
</feature>
<feature type="transmembrane region" description="Helical" evidence="2">
    <location>
        <begin position="39"/>
        <end position="58"/>
    </location>
</feature>
<feature type="transmembrane region" description="Helical" evidence="2">
    <location>
        <begin position="258"/>
        <end position="291"/>
    </location>
</feature>
<evidence type="ECO:0000313" key="3">
    <source>
        <dbReference type="EMBL" id="UUI70359.1"/>
    </source>
</evidence>
<protein>
    <recommendedName>
        <fullName evidence="5">Integral membrane protein</fullName>
    </recommendedName>
</protein>
<feature type="transmembrane region" description="Helical" evidence="2">
    <location>
        <begin position="207"/>
        <end position="223"/>
    </location>
</feature>
<sequence>MIERLVQLQWLRIPLLVARRVPTAGLALADGHQLARWPLVGALASPGAFVVGLSLALLTRDVAYTSHLLVVGVVGLLGTVGAALGLWATVGLGVGLLLVGDDVAPWLSGVAWVFQGLLPQLLSWVVLGLLAVLVPLTTQAARAAVRASARVPVRLRAPGELAAAGLTAAFATAVWSSAAPLLIRPLFVWAGSSPTVEAIAPLQERGVWLAIVLGLAAVGRVLLDRRALVGPTARLSQVLGAGLAQQSRTVLSGRTRAVLGAVGLTFLLSGLIGNALEAVVVLVFFAGLLLLRDRLSAHPPAVVAQVLRVPRAVRVGVGLLLGFLATRGVLGFFWVRTQTFLPVLVAACVGAALVTLLGMRAGRDATRGPLPSPAPRGLHDAPPGGPA</sequence>
<gene>
    <name evidence="3" type="ORF">NP048_11110</name>
</gene>
<feature type="transmembrane region" description="Helical" evidence="2">
    <location>
        <begin position="70"/>
        <end position="97"/>
    </location>
</feature>
<name>A0ABY5KKS5_9CELL</name>
<evidence type="ECO:0008006" key="5">
    <source>
        <dbReference type="Google" id="ProtNLM"/>
    </source>
</evidence>
<dbReference type="RefSeq" id="WP_227575668.1">
    <property type="nucleotide sequence ID" value="NZ_CP101987.1"/>
</dbReference>
<evidence type="ECO:0000313" key="4">
    <source>
        <dbReference type="Proteomes" id="UP001316384"/>
    </source>
</evidence>
<feature type="transmembrane region" description="Helical" evidence="2">
    <location>
        <begin position="340"/>
        <end position="359"/>
    </location>
</feature>
<feature type="transmembrane region" description="Helical" evidence="2">
    <location>
        <begin position="117"/>
        <end position="136"/>
    </location>
</feature>
<evidence type="ECO:0000256" key="1">
    <source>
        <dbReference type="SAM" id="MobiDB-lite"/>
    </source>
</evidence>
<accession>A0ABY5KKS5</accession>
<dbReference type="Proteomes" id="UP001316384">
    <property type="component" value="Chromosome"/>
</dbReference>
<reference evidence="3 4" key="1">
    <citation type="submission" date="2022-07" db="EMBL/GenBank/DDBJ databases">
        <title>Novel species in genus cellulomonas.</title>
        <authorList>
            <person name="Ye L."/>
        </authorList>
    </citation>
    <scope>NUCLEOTIDE SEQUENCE [LARGE SCALE GENOMIC DNA]</scope>
    <source>
        <strain evidence="4">zg-B89</strain>
    </source>
</reference>
<dbReference type="EMBL" id="CP101987">
    <property type="protein sequence ID" value="UUI70359.1"/>
    <property type="molecule type" value="Genomic_DNA"/>
</dbReference>
<proteinExistence type="predicted"/>
<organism evidence="3 4">
    <name type="scientific">Cellulomonas xiejunii</name>
    <dbReference type="NCBI Taxonomy" id="2968083"/>
    <lineage>
        <taxon>Bacteria</taxon>
        <taxon>Bacillati</taxon>
        <taxon>Actinomycetota</taxon>
        <taxon>Actinomycetes</taxon>
        <taxon>Micrococcales</taxon>
        <taxon>Cellulomonadaceae</taxon>
        <taxon>Cellulomonas</taxon>
    </lineage>
</organism>
<keyword evidence="2" id="KW-0812">Transmembrane</keyword>
<keyword evidence="2" id="KW-1133">Transmembrane helix</keyword>
<evidence type="ECO:0000256" key="2">
    <source>
        <dbReference type="SAM" id="Phobius"/>
    </source>
</evidence>
<keyword evidence="4" id="KW-1185">Reference proteome</keyword>